<dbReference type="EMBL" id="CP015164">
    <property type="protein sequence ID" value="AOW47169.1"/>
    <property type="molecule type" value="Genomic_DNA"/>
</dbReference>
<evidence type="ECO:0000313" key="1">
    <source>
        <dbReference type="EMBL" id="AOW47169.1"/>
    </source>
</evidence>
<dbReference type="Proteomes" id="UP000175973">
    <property type="component" value="Chromosome"/>
</dbReference>
<proteinExistence type="predicted"/>
<organism evidence="1 2">
    <name type="scientific">Acetobacter ascendens</name>
    <dbReference type="NCBI Taxonomy" id="481146"/>
    <lineage>
        <taxon>Bacteria</taxon>
        <taxon>Pseudomonadati</taxon>
        <taxon>Pseudomonadota</taxon>
        <taxon>Alphaproteobacteria</taxon>
        <taxon>Acetobacterales</taxon>
        <taxon>Acetobacteraceae</taxon>
        <taxon>Acetobacter</taxon>
    </lineage>
</organism>
<keyword evidence="2" id="KW-1185">Reference proteome</keyword>
<protein>
    <submittedName>
        <fullName evidence="1">Uncharacterized protein</fullName>
    </submittedName>
</protein>
<sequence>MEQAQTVEQKAPDIYTHNAAKDKNARDLIDGALKPYGARITNDGRIQKGNKEPSGIYVTSSKGRIRFRYENGSLAMSGPLEAKTVKDFVEKYWFWAPVKGRAK</sequence>
<accession>A0A1D8QXU8</accession>
<dbReference type="KEGG" id="aasc:A4S02_10755"/>
<dbReference type="RefSeq" id="WP_070323771.1">
    <property type="nucleotide sequence ID" value="NZ_CP015164.1"/>
</dbReference>
<evidence type="ECO:0000313" key="2">
    <source>
        <dbReference type="Proteomes" id="UP000175973"/>
    </source>
</evidence>
<dbReference type="AlphaFoldDB" id="A0A1D8QXU8"/>
<name>A0A1D8QXU8_9PROT</name>
<gene>
    <name evidence="1" type="ORF">A4S02_10755</name>
</gene>
<reference evidence="2" key="1">
    <citation type="submission" date="2016-04" db="EMBL/GenBank/DDBJ databases">
        <authorList>
            <person name="Jeon C.O."/>
            <person name="Cho G.Y."/>
            <person name="Jeong H.I."/>
            <person name="Kim K.H."/>
        </authorList>
    </citation>
    <scope>NUCLEOTIDE SEQUENCE [LARGE SCALE GENOMIC DNA]</scope>
    <source>
        <strain evidence="2">LMG 1590</strain>
    </source>
</reference>